<organism evidence="1 2">
    <name type="scientific">Ruminococcus champanellensis (strain DSM 18848 / JCM 17042 / KCTC 15320 / 18P13)</name>
    <dbReference type="NCBI Taxonomy" id="213810"/>
    <lineage>
        <taxon>Bacteria</taxon>
        <taxon>Bacillati</taxon>
        <taxon>Bacillota</taxon>
        <taxon>Clostridia</taxon>
        <taxon>Eubacteriales</taxon>
        <taxon>Oscillospiraceae</taxon>
        <taxon>Ruminococcus</taxon>
    </lineage>
</organism>
<accession>D4LEG7</accession>
<dbReference type="OrthoDB" id="1733421at2"/>
<evidence type="ECO:0008006" key="3">
    <source>
        <dbReference type="Google" id="ProtNLM"/>
    </source>
</evidence>
<dbReference type="STRING" id="213810.RUM_19770"/>
<reference evidence="1" key="2">
    <citation type="submission" date="2010-03" db="EMBL/GenBank/DDBJ databases">
        <authorList>
            <person name="Pajon A."/>
        </authorList>
    </citation>
    <scope>NUCLEOTIDE SEQUENCE</scope>
    <source>
        <strain evidence="1">Type strain: 18P13</strain>
    </source>
</reference>
<keyword evidence="2" id="KW-1185">Reference proteome</keyword>
<protein>
    <recommendedName>
        <fullName evidence="3">SipL SPOCS domain-containing protein</fullName>
    </recommendedName>
</protein>
<dbReference type="BioCyc" id="RCHA213810:RUM_RS09595-MONOMER"/>
<dbReference type="Proteomes" id="UP000007054">
    <property type="component" value="Chromosome"/>
</dbReference>
<dbReference type="KEGG" id="rch:RUM_19770"/>
<gene>
    <name evidence="1" type="ordered locus">RUM_19770</name>
</gene>
<dbReference type="PATRIC" id="fig|213810.4.peg.1876"/>
<evidence type="ECO:0000313" key="1">
    <source>
        <dbReference type="EMBL" id="CBL18012.1"/>
    </source>
</evidence>
<dbReference type="RefSeq" id="WP_015558918.1">
    <property type="nucleotide sequence ID" value="NC_021039.1"/>
</dbReference>
<name>D4LEG7_RUMC1</name>
<sequence>MSECLHSDCPQDAVPVKVNRVFDSCSDKDCLTGVVVRLEGCELPPHCAFVKTKCVSIRDVCISVEPVPFNRGFYSIDLTYTFDVDLLVSDRACEPGMPLRGTATATKTCILYGSESATKTFTSSGESTGHTNSCCNIVNLPVASVQVVDPVVLEAKIGRGHCKCASGETDMPNRAVILTLGLFSIVELSRPVTVLIPTYPYTVPAKACCANNDSPCEVFSRLQFPTEEFSPIPLEASGNQEGCGCGCDE</sequence>
<evidence type="ECO:0000313" key="2">
    <source>
        <dbReference type="Proteomes" id="UP000007054"/>
    </source>
</evidence>
<proteinExistence type="predicted"/>
<dbReference type="HOGENOM" id="CLU_074760_0_0_9"/>
<reference evidence="1" key="1">
    <citation type="submission" date="2010-03" db="EMBL/GenBank/DDBJ databases">
        <title>The genome sequence of Ruminococcus sp. 18P13.</title>
        <authorList>
            <consortium name="metaHIT consortium -- http://www.metahit.eu/"/>
            <person name="Pajon A."/>
            <person name="Turner K."/>
            <person name="Parkhill J."/>
            <person name="Bernalier A."/>
        </authorList>
    </citation>
    <scope>NUCLEOTIDE SEQUENCE [LARGE SCALE GENOMIC DNA]</scope>
    <source>
        <strain evidence="1">Type strain: 18P13</strain>
    </source>
</reference>
<dbReference type="AlphaFoldDB" id="D4LEG7"/>
<dbReference type="GeneID" id="83156646"/>
<dbReference type="EMBL" id="FP929052">
    <property type="protein sequence ID" value="CBL18012.1"/>
    <property type="molecule type" value="Genomic_DNA"/>
</dbReference>